<feature type="region of interest" description="Disordered" evidence="1">
    <location>
        <begin position="49"/>
        <end position="82"/>
    </location>
</feature>
<evidence type="ECO:0000256" key="1">
    <source>
        <dbReference type="SAM" id="MobiDB-lite"/>
    </source>
</evidence>
<gene>
    <name evidence="2" type="ORF">CDAR_187961</name>
</gene>
<evidence type="ECO:0000313" key="2">
    <source>
        <dbReference type="EMBL" id="GIY34815.1"/>
    </source>
</evidence>
<accession>A0AAV4SL44</accession>
<feature type="region of interest" description="Disordered" evidence="1">
    <location>
        <begin position="1"/>
        <end position="28"/>
    </location>
</feature>
<name>A0AAV4SL44_9ARAC</name>
<evidence type="ECO:0000313" key="3">
    <source>
        <dbReference type="Proteomes" id="UP001054837"/>
    </source>
</evidence>
<reference evidence="2 3" key="1">
    <citation type="submission" date="2021-06" db="EMBL/GenBank/DDBJ databases">
        <title>Caerostris darwini draft genome.</title>
        <authorList>
            <person name="Kono N."/>
            <person name="Arakawa K."/>
        </authorList>
    </citation>
    <scope>NUCLEOTIDE SEQUENCE [LARGE SCALE GENOMIC DNA]</scope>
</reference>
<proteinExistence type="predicted"/>
<feature type="compositionally biased region" description="Polar residues" evidence="1">
    <location>
        <begin position="50"/>
        <end position="81"/>
    </location>
</feature>
<organism evidence="2 3">
    <name type="scientific">Caerostris darwini</name>
    <dbReference type="NCBI Taxonomy" id="1538125"/>
    <lineage>
        <taxon>Eukaryota</taxon>
        <taxon>Metazoa</taxon>
        <taxon>Ecdysozoa</taxon>
        <taxon>Arthropoda</taxon>
        <taxon>Chelicerata</taxon>
        <taxon>Arachnida</taxon>
        <taxon>Araneae</taxon>
        <taxon>Araneomorphae</taxon>
        <taxon>Entelegynae</taxon>
        <taxon>Araneoidea</taxon>
        <taxon>Araneidae</taxon>
        <taxon>Caerostris</taxon>
    </lineage>
</organism>
<dbReference type="Proteomes" id="UP001054837">
    <property type="component" value="Unassembled WGS sequence"/>
</dbReference>
<protein>
    <submittedName>
        <fullName evidence="2">Uncharacterized protein</fullName>
    </submittedName>
</protein>
<comment type="caution">
    <text evidence="2">The sequence shown here is derived from an EMBL/GenBank/DDBJ whole genome shotgun (WGS) entry which is preliminary data.</text>
</comment>
<dbReference type="EMBL" id="BPLQ01008099">
    <property type="protein sequence ID" value="GIY34815.1"/>
    <property type="molecule type" value="Genomic_DNA"/>
</dbReference>
<keyword evidence="3" id="KW-1185">Reference proteome</keyword>
<sequence>MLQRHFGSVSAAGNNSLTPSKPSESHFLPTPFPSPIDWPVPQRRELISAPLSSRGNSTASLWNPISNSAESRIPKSSNFPNSALKKKHLNSLNGQFRSSFERKMAWSSSKGKIFQLKSHIVKS</sequence>
<dbReference type="AlphaFoldDB" id="A0AAV4SL44"/>
<feature type="compositionally biased region" description="Polar residues" evidence="1">
    <location>
        <begin position="11"/>
        <end position="22"/>
    </location>
</feature>